<dbReference type="GO" id="GO:0008483">
    <property type="term" value="F:transaminase activity"/>
    <property type="evidence" value="ECO:0007669"/>
    <property type="project" value="UniProtKB-KW"/>
</dbReference>
<evidence type="ECO:0000256" key="2">
    <source>
        <dbReference type="ARBA" id="ARBA00007441"/>
    </source>
</evidence>
<dbReference type="GO" id="GO:0006520">
    <property type="term" value="P:amino acid metabolic process"/>
    <property type="evidence" value="ECO:0007669"/>
    <property type="project" value="InterPro"/>
</dbReference>
<name>A0A929MSF5_ABIDE</name>
<feature type="domain" description="Aminotransferase class I/classII large" evidence="6">
    <location>
        <begin position="31"/>
        <end position="379"/>
    </location>
</feature>
<comment type="cofactor">
    <cofactor evidence="1">
        <name>pyridoxal 5'-phosphate</name>
        <dbReference type="ChEBI" id="CHEBI:597326"/>
    </cofactor>
</comment>
<keyword evidence="4" id="KW-0808">Transferase</keyword>
<comment type="caution">
    <text evidence="7">The sequence shown here is derived from an EMBL/GenBank/DDBJ whole genome shotgun (WGS) entry which is preliminary data.</text>
</comment>
<dbReference type="InterPro" id="IPR015421">
    <property type="entry name" value="PyrdxlP-dep_Trfase_major"/>
</dbReference>
<dbReference type="InterPro" id="IPR015424">
    <property type="entry name" value="PyrdxlP-dep_Trfase"/>
</dbReference>
<evidence type="ECO:0000256" key="4">
    <source>
        <dbReference type="ARBA" id="ARBA00022679"/>
    </source>
</evidence>
<dbReference type="InterPro" id="IPR004839">
    <property type="entry name" value="Aminotransferase_I/II_large"/>
</dbReference>
<proteinExistence type="inferred from homology"/>
<dbReference type="SUPFAM" id="SSF53383">
    <property type="entry name" value="PLP-dependent transferases"/>
    <property type="match status" value="1"/>
</dbReference>
<dbReference type="Pfam" id="PF00155">
    <property type="entry name" value="Aminotran_1_2"/>
    <property type="match status" value="1"/>
</dbReference>
<keyword evidence="5" id="KW-0663">Pyridoxal phosphate</keyword>
<dbReference type="EMBL" id="JABZFV010000020">
    <property type="protein sequence ID" value="MBF0934409.1"/>
    <property type="molecule type" value="Genomic_DNA"/>
</dbReference>
<evidence type="ECO:0000256" key="5">
    <source>
        <dbReference type="ARBA" id="ARBA00022898"/>
    </source>
</evidence>
<organism evidence="7 8">
    <name type="scientific">Abiotrophia defectiva</name>
    <name type="common">Streptococcus defectivus</name>
    <dbReference type="NCBI Taxonomy" id="46125"/>
    <lineage>
        <taxon>Bacteria</taxon>
        <taxon>Bacillati</taxon>
        <taxon>Bacillota</taxon>
        <taxon>Bacilli</taxon>
        <taxon>Lactobacillales</taxon>
        <taxon>Aerococcaceae</taxon>
        <taxon>Abiotrophia</taxon>
    </lineage>
</organism>
<reference evidence="7" key="1">
    <citation type="submission" date="2020-04" db="EMBL/GenBank/DDBJ databases">
        <title>Deep metagenomics examines the oral microbiome during advanced dental caries in children, revealing novel taxa and co-occurrences with host molecules.</title>
        <authorList>
            <person name="Baker J.L."/>
            <person name="Morton J.T."/>
            <person name="Dinis M."/>
            <person name="Alvarez R."/>
            <person name="Tran N.C."/>
            <person name="Knight R."/>
            <person name="Edlund A."/>
        </authorList>
    </citation>
    <scope>NUCLEOTIDE SEQUENCE</scope>
    <source>
        <strain evidence="7">JCVI_23_bin.16</strain>
    </source>
</reference>
<evidence type="ECO:0000313" key="8">
    <source>
        <dbReference type="Proteomes" id="UP000757900"/>
    </source>
</evidence>
<dbReference type="CDD" id="cd00609">
    <property type="entry name" value="AAT_like"/>
    <property type="match status" value="1"/>
</dbReference>
<evidence type="ECO:0000259" key="6">
    <source>
        <dbReference type="Pfam" id="PF00155"/>
    </source>
</evidence>
<dbReference type="InterPro" id="IPR050596">
    <property type="entry name" value="AspAT/PAT-like"/>
</dbReference>
<dbReference type="Proteomes" id="UP000757900">
    <property type="component" value="Unassembled WGS sequence"/>
</dbReference>
<evidence type="ECO:0000256" key="1">
    <source>
        <dbReference type="ARBA" id="ARBA00001933"/>
    </source>
</evidence>
<accession>A0A929MSF5</accession>
<sequence length="388" mass="43390">MSTPQVNQGLLAIKPSPIRSFNDQISKIEGLIPLTIGEPDFPTPDFIKEAAIEAIRKDLNGYTHSRGLLALRQAISEFLERHYELHYSPEEEIIVTVGATEALFASLVGLLNPGQKVIVPAPNYVIYETQVRLAGAELIRHDVSHSHFKLEAEELKAQLESHPEIKILLLNHPCNPTGVTYSREELEALANVARQYNLMIVSDEIYSELTYSDKHVSMAELAPERTILINGTSKFYAMTGWRSCFIAGPKDYLSQIFKVHQATVNTPPSVSQYGSIAAYHSGDDSIHEMREAYDQRRQFLIGRFREIGYQTLLPEGAFYLFVKVPDWFQGDDFAFCLALAQEAKVGAVPGQSFGPGGSGYFRISYAANLEKLAEAMNRIQAFTQEKTK</sequence>
<dbReference type="PANTHER" id="PTHR46383:SF4">
    <property type="entry name" value="AMINOTRANSFERASE"/>
    <property type="match status" value="1"/>
</dbReference>
<evidence type="ECO:0000256" key="3">
    <source>
        <dbReference type="ARBA" id="ARBA00022576"/>
    </source>
</evidence>
<dbReference type="Gene3D" id="3.40.640.10">
    <property type="entry name" value="Type I PLP-dependent aspartate aminotransferase-like (Major domain)"/>
    <property type="match status" value="1"/>
</dbReference>
<dbReference type="PANTHER" id="PTHR46383">
    <property type="entry name" value="ASPARTATE AMINOTRANSFERASE"/>
    <property type="match status" value="1"/>
</dbReference>
<dbReference type="GO" id="GO:0030170">
    <property type="term" value="F:pyridoxal phosphate binding"/>
    <property type="evidence" value="ECO:0007669"/>
    <property type="project" value="InterPro"/>
</dbReference>
<evidence type="ECO:0000313" key="7">
    <source>
        <dbReference type="EMBL" id="MBF0934409.1"/>
    </source>
</evidence>
<gene>
    <name evidence="7" type="ORF">HXK00_02040</name>
</gene>
<keyword evidence="3 7" id="KW-0032">Aminotransferase</keyword>
<dbReference type="AlphaFoldDB" id="A0A929MSF5"/>
<protein>
    <submittedName>
        <fullName evidence="7">Aminotransferase class I/II-fold pyridoxal phosphate-dependent enzyme</fullName>
    </submittedName>
</protein>
<comment type="similarity">
    <text evidence="2">Belongs to the class-I pyridoxal-phosphate-dependent aminotransferase family.</text>
</comment>